<dbReference type="InterPro" id="IPR003959">
    <property type="entry name" value="ATPase_AAA_core"/>
</dbReference>
<keyword evidence="1" id="KW-0547">Nucleotide-binding</keyword>
<dbReference type="PANTHER" id="PTHR23077:SF198">
    <property type="entry name" value="ATP-DEPENDENT ZINC METALLOPROTEASE FTSH"/>
    <property type="match status" value="1"/>
</dbReference>
<dbReference type="GO" id="GO:0016887">
    <property type="term" value="F:ATP hydrolysis activity"/>
    <property type="evidence" value="ECO:0007669"/>
    <property type="project" value="InterPro"/>
</dbReference>
<dbReference type="Pfam" id="PF00004">
    <property type="entry name" value="AAA"/>
    <property type="match status" value="1"/>
</dbReference>
<organism evidence="4 5">
    <name type="scientific">Paenibacillus ginsengarvi</name>
    <dbReference type="NCBI Taxonomy" id="400777"/>
    <lineage>
        <taxon>Bacteria</taxon>
        <taxon>Bacillati</taxon>
        <taxon>Bacillota</taxon>
        <taxon>Bacilli</taxon>
        <taxon>Bacillales</taxon>
        <taxon>Paenibacillaceae</taxon>
        <taxon>Paenibacillus</taxon>
    </lineage>
</organism>
<accession>A0A3B0CFB6</accession>
<dbReference type="Gene3D" id="1.10.8.60">
    <property type="match status" value="1"/>
</dbReference>
<gene>
    <name evidence="4" type="ORF">D7M11_15535</name>
</gene>
<dbReference type="EMBL" id="RBAH01000010">
    <property type="protein sequence ID" value="RKN83990.1"/>
    <property type="molecule type" value="Genomic_DNA"/>
</dbReference>
<proteinExistence type="inferred from homology"/>
<keyword evidence="1 4" id="KW-0067">ATP-binding</keyword>
<dbReference type="Gene3D" id="3.40.50.300">
    <property type="entry name" value="P-loop containing nucleotide triphosphate hydrolases"/>
    <property type="match status" value="1"/>
</dbReference>
<evidence type="ECO:0000256" key="1">
    <source>
        <dbReference type="RuleBase" id="RU003651"/>
    </source>
</evidence>
<feature type="domain" description="AAA+ ATPase" evidence="3">
    <location>
        <begin position="262"/>
        <end position="382"/>
    </location>
</feature>
<dbReference type="InterPro" id="IPR003960">
    <property type="entry name" value="ATPase_AAA_CS"/>
</dbReference>
<comment type="similarity">
    <text evidence="1">Belongs to the AAA ATPase family.</text>
</comment>
<dbReference type="Proteomes" id="UP000282311">
    <property type="component" value="Unassembled WGS sequence"/>
</dbReference>
<evidence type="ECO:0000256" key="2">
    <source>
        <dbReference type="SAM" id="MobiDB-lite"/>
    </source>
</evidence>
<name>A0A3B0CFB6_9BACL</name>
<evidence type="ECO:0000259" key="3">
    <source>
        <dbReference type="SMART" id="SM00382"/>
    </source>
</evidence>
<dbReference type="PROSITE" id="PS00674">
    <property type="entry name" value="AAA"/>
    <property type="match status" value="1"/>
</dbReference>
<feature type="compositionally biased region" description="Basic and acidic residues" evidence="2">
    <location>
        <begin position="20"/>
        <end position="29"/>
    </location>
</feature>
<dbReference type="InterPro" id="IPR050168">
    <property type="entry name" value="AAA_ATPase_domain"/>
</dbReference>
<dbReference type="GO" id="GO:0005524">
    <property type="term" value="F:ATP binding"/>
    <property type="evidence" value="ECO:0007669"/>
    <property type="project" value="UniProtKB-KW"/>
</dbReference>
<dbReference type="CDD" id="cd19481">
    <property type="entry name" value="RecA-like_protease"/>
    <property type="match status" value="1"/>
</dbReference>
<dbReference type="InterPro" id="IPR027417">
    <property type="entry name" value="P-loop_NTPase"/>
</dbReference>
<reference evidence="4 5" key="1">
    <citation type="journal article" date="2007" name="Int. J. Syst. Evol. Microbiol.">
        <title>Paenibacillus ginsengarvi sp. nov., isolated from soil from ginseng cultivation.</title>
        <authorList>
            <person name="Yoon M.H."/>
            <person name="Ten L.N."/>
            <person name="Im W.T."/>
        </authorList>
    </citation>
    <scope>NUCLEOTIDE SEQUENCE [LARGE SCALE GENOMIC DNA]</scope>
    <source>
        <strain evidence="4 5">KCTC 13059</strain>
    </source>
</reference>
<protein>
    <submittedName>
        <fullName evidence="4">ATP-binding protein</fullName>
    </submittedName>
</protein>
<sequence length="471" mass="53497">MKQTIPDTEIKGNAMTFNDRNQKVNDRKQTVSGAQQRPMDSGSCRSEISLIAYGEGNGTELSEYTGYAHVIHRIRSCLNDKYRTEFHLYVDEDHGRGDFWELLEEDVRDGSGEVEYVTRIFDLIESRAFSFRAEPEQPGYRVYPSLRNNVFAYPQHGVALARVPAFREHGIYCEDFIFAANDEALHGFLAYMQRRRHGGDRNRVIVFSDTRHGIDSAQEPITRRIGRDEVLLDEAVKTDIFRSIDQFFAEDRGFFREYDIPYKRGILLYGKPGNGKTTLVKSIAGSVCAPAAYWQITEHTSSDSIQEVFESAVKMAPMVLIIEDIDSMPEMVRSFFLNTLDGATSKEGIFLIGTTNYPDKIDPALMNRAGRFDRAYEIALPDESMRARYLRQRGLAALLGEEALPLAAKLTDSFTLAQLNELYVSAALQWHYEREVRIEALIRGMKADLTKGRTNTWIKEPSDGRVGFIGA</sequence>
<dbReference type="PANTHER" id="PTHR23077">
    <property type="entry name" value="AAA-FAMILY ATPASE"/>
    <property type="match status" value="1"/>
</dbReference>
<dbReference type="SUPFAM" id="SSF52540">
    <property type="entry name" value="P-loop containing nucleoside triphosphate hydrolases"/>
    <property type="match status" value="1"/>
</dbReference>
<dbReference type="InterPro" id="IPR003593">
    <property type="entry name" value="AAA+_ATPase"/>
</dbReference>
<evidence type="ECO:0000313" key="4">
    <source>
        <dbReference type="EMBL" id="RKN83990.1"/>
    </source>
</evidence>
<feature type="region of interest" description="Disordered" evidence="2">
    <location>
        <begin position="19"/>
        <end position="42"/>
    </location>
</feature>
<dbReference type="OrthoDB" id="9806903at2"/>
<dbReference type="SMART" id="SM00382">
    <property type="entry name" value="AAA"/>
    <property type="match status" value="1"/>
</dbReference>
<comment type="caution">
    <text evidence="4">The sequence shown here is derived from an EMBL/GenBank/DDBJ whole genome shotgun (WGS) entry which is preliminary data.</text>
</comment>
<keyword evidence="5" id="KW-1185">Reference proteome</keyword>
<dbReference type="AlphaFoldDB" id="A0A3B0CFB6"/>
<evidence type="ECO:0000313" key="5">
    <source>
        <dbReference type="Proteomes" id="UP000282311"/>
    </source>
</evidence>